<dbReference type="InterPro" id="IPR001789">
    <property type="entry name" value="Sig_transdc_resp-reg_receiver"/>
</dbReference>
<dbReference type="Pfam" id="PF00072">
    <property type="entry name" value="Response_reg"/>
    <property type="match status" value="1"/>
</dbReference>
<name>A0A3C1KKS6_9GAMM</name>
<proteinExistence type="predicted"/>
<dbReference type="InterPro" id="IPR011006">
    <property type="entry name" value="CheY-like_superfamily"/>
</dbReference>
<dbReference type="Proteomes" id="UP000259273">
    <property type="component" value="Unassembled WGS sequence"/>
</dbReference>
<feature type="non-terminal residue" evidence="3">
    <location>
        <position position="67"/>
    </location>
</feature>
<evidence type="ECO:0000313" key="3">
    <source>
        <dbReference type="EMBL" id="HAN26826.1"/>
    </source>
</evidence>
<dbReference type="SUPFAM" id="SSF52172">
    <property type="entry name" value="CheY-like"/>
    <property type="match status" value="1"/>
</dbReference>
<keyword evidence="1" id="KW-0597">Phosphoprotein</keyword>
<dbReference type="PROSITE" id="PS50110">
    <property type="entry name" value="RESPONSE_REGULATORY"/>
    <property type="match status" value="1"/>
</dbReference>
<feature type="modified residue" description="4-aspartylphosphate" evidence="1">
    <location>
        <position position="58"/>
    </location>
</feature>
<accession>A0A3C1KKS6</accession>
<dbReference type="Gene3D" id="3.40.50.2300">
    <property type="match status" value="1"/>
</dbReference>
<feature type="domain" description="Response regulatory" evidence="2">
    <location>
        <begin position="8"/>
        <end position="67"/>
    </location>
</feature>
<dbReference type="AlphaFoldDB" id="A0A3C1KKS6"/>
<evidence type="ECO:0000313" key="4">
    <source>
        <dbReference type="Proteomes" id="UP000259273"/>
    </source>
</evidence>
<dbReference type="GO" id="GO:0000160">
    <property type="term" value="P:phosphorelay signal transduction system"/>
    <property type="evidence" value="ECO:0007669"/>
    <property type="project" value="InterPro"/>
</dbReference>
<sequence>MSATVQSKILIVEDESIVALDIRRRVEKLGYRVTGMAVRAQQAMTLIESELPDIVLMDIHLNDAIDG</sequence>
<protein>
    <submittedName>
        <fullName evidence="3">Response regulator</fullName>
    </submittedName>
</protein>
<comment type="caution">
    <text evidence="3">The sequence shown here is derived from an EMBL/GenBank/DDBJ whole genome shotgun (WGS) entry which is preliminary data.</text>
</comment>
<gene>
    <name evidence="3" type="ORF">DCP75_03730</name>
</gene>
<evidence type="ECO:0000256" key="1">
    <source>
        <dbReference type="PROSITE-ProRule" id="PRU00169"/>
    </source>
</evidence>
<dbReference type="EMBL" id="DMND01000060">
    <property type="protein sequence ID" value="HAN26826.1"/>
    <property type="molecule type" value="Genomic_DNA"/>
</dbReference>
<reference evidence="3 4" key="1">
    <citation type="journal article" date="2018" name="Nat. Biotechnol.">
        <title>A standardized bacterial taxonomy based on genome phylogeny substantially revises the tree of life.</title>
        <authorList>
            <person name="Parks D.H."/>
            <person name="Chuvochina M."/>
            <person name="Waite D.W."/>
            <person name="Rinke C."/>
            <person name="Skarshewski A."/>
            <person name="Chaumeil P.A."/>
            <person name="Hugenholtz P."/>
        </authorList>
    </citation>
    <scope>NUCLEOTIDE SEQUENCE [LARGE SCALE GENOMIC DNA]</scope>
    <source>
        <strain evidence="3">UBA9158</strain>
    </source>
</reference>
<organism evidence="3 4">
    <name type="scientific">Haliea salexigens</name>
    <dbReference type="NCBI Taxonomy" id="287487"/>
    <lineage>
        <taxon>Bacteria</taxon>
        <taxon>Pseudomonadati</taxon>
        <taxon>Pseudomonadota</taxon>
        <taxon>Gammaproteobacteria</taxon>
        <taxon>Cellvibrionales</taxon>
        <taxon>Halieaceae</taxon>
        <taxon>Haliea</taxon>
    </lineage>
</organism>
<evidence type="ECO:0000259" key="2">
    <source>
        <dbReference type="PROSITE" id="PS50110"/>
    </source>
</evidence>